<comment type="subunit">
    <text evidence="9">Interacts with Pk92B/ASK1.</text>
</comment>
<sequence>MEVKPKASRHLFLIRHGQYVVGPTDEERFLTPLGREQAKLTGQRLKELGFDYNLVLRSTMTRATETAMIIQDVLGETKTKSCDLIREGAPIKPEPPVSHWKPEVYQFYQDGARIEAAFRKYFHRADATQEYDTYEVIVCHANVIRYCVCRALQLPPEAWLRISLHNGSITWLEIKPSGNVVLRGLGDVGHMPRNKMSTS</sequence>
<evidence type="ECO:0000256" key="3">
    <source>
        <dbReference type="ARBA" id="ARBA00013081"/>
    </source>
</evidence>
<dbReference type="AlphaFoldDB" id="A0AA88HQT2"/>
<dbReference type="SUPFAM" id="SSF53254">
    <property type="entry name" value="Phosphoglycerate mutase-like"/>
    <property type="match status" value="1"/>
</dbReference>
<dbReference type="SMART" id="SM00855">
    <property type="entry name" value="PGAM"/>
    <property type="match status" value="1"/>
</dbReference>
<keyword evidence="17" id="KW-1185">Reference proteome</keyword>
<evidence type="ECO:0000256" key="2">
    <source>
        <dbReference type="ARBA" id="ARBA00006717"/>
    </source>
</evidence>
<evidence type="ECO:0000256" key="5">
    <source>
        <dbReference type="ARBA" id="ARBA00022801"/>
    </source>
</evidence>
<evidence type="ECO:0000256" key="11">
    <source>
        <dbReference type="ARBA" id="ARBA00040722"/>
    </source>
</evidence>
<dbReference type="InterPro" id="IPR051021">
    <property type="entry name" value="Mito_Ser/Thr_phosphatase"/>
</dbReference>
<protein>
    <recommendedName>
        <fullName evidence="10">Serine/threonine-protein phosphatase PGAM5, mitochondrial</fullName>
        <ecNumber evidence="3">3.1.3.16</ecNumber>
    </recommendedName>
    <alternativeName>
        <fullName evidence="12">Phosphoglycerate mutase family member 5 homolog</fullName>
    </alternativeName>
    <alternativeName>
        <fullName evidence="11">Serine/threonine-protein phosphatase Pgam5, mitochondrial</fullName>
    </alternativeName>
</protein>
<dbReference type="FunFam" id="3.40.50.1240:FF:000009">
    <property type="entry name" value="serine/threonine-protein phosphatase PGAM5, mitochondrial isoform X1"/>
    <property type="match status" value="1"/>
</dbReference>
<dbReference type="EC" id="3.1.3.16" evidence="3"/>
<evidence type="ECO:0000256" key="1">
    <source>
        <dbReference type="ARBA" id="ARBA00004294"/>
    </source>
</evidence>
<evidence type="ECO:0000256" key="12">
    <source>
        <dbReference type="ARBA" id="ARBA00042520"/>
    </source>
</evidence>
<comment type="function">
    <text evidence="8">Displays phosphatase activity for serine/threonine residues, and dephosphorylates and activates Pk92B kinase. Has apparently no phosphoglycerate mutase activity.</text>
</comment>
<feature type="binding site" evidence="15">
    <location>
        <position position="62"/>
    </location>
    <ligand>
        <name>substrate</name>
    </ligand>
</feature>
<dbReference type="Pfam" id="PF00300">
    <property type="entry name" value="His_Phos_1"/>
    <property type="match status" value="1"/>
</dbReference>
<dbReference type="InterPro" id="IPR029033">
    <property type="entry name" value="His_PPase_superfam"/>
</dbReference>
<evidence type="ECO:0000256" key="8">
    <source>
        <dbReference type="ARBA" id="ARBA00037234"/>
    </source>
</evidence>
<evidence type="ECO:0000313" key="17">
    <source>
        <dbReference type="Proteomes" id="UP001187531"/>
    </source>
</evidence>
<keyword evidence="5" id="KW-0378">Hydrolase</keyword>
<proteinExistence type="inferred from homology"/>
<evidence type="ECO:0000256" key="7">
    <source>
        <dbReference type="ARBA" id="ARBA00023136"/>
    </source>
</evidence>
<comment type="subcellular location">
    <subcellularLocation>
        <location evidence="1">Mitochondrion outer membrane</location>
    </subcellularLocation>
</comment>
<comment type="caution">
    <text evidence="16">The sequence shown here is derived from an EMBL/GenBank/DDBJ whole genome shotgun (WGS) entry which is preliminary data.</text>
</comment>
<evidence type="ECO:0000256" key="13">
    <source>
        <dbReference type="ARBA" id="ARBA00047761"/>
    </source>
</evidence>
<dbReference type="GO" id="GO:0004722">
    <property type="term" value="F:protein serine/threonine phosphatase activity"/>
    <property type="evidence" value="ECO:0007669"/>
    <property type="project" value="UniProtKB-EC"/>
</dbReference>
<keyword evidence="6" id="KW-0496">Mitochondrion</keyword>
<evidence type="ECO:0000256" key="6">
    <source>
        <dbReference type="ARBA" id="ARBA00023128"/>
    </source>
</evidence>
<evidence type="ECO:0000256" key="14">
    <source>
        <dbReference type="ARBA" id="ARBA00048336"/>
    </source>
</evidence>
<accession>A0AA88HQT2</accession>
<evidence type="ECO:0000256" key="4">
    <source>
        <dbReference type="ARBA" id="ARBA00022787"/>
    </source>
</evidence>
<dbReference type="Proteomes" id="UP001187531">
    <property type="component" value="Unassembled WGS sequence"/>
</dbReference>
<evidence type="ECO:0000313" key="16">
    <source>
        <dbReference type="EMBL" id="KAK2714844.1"/>
    </source>
</evidence>
<comment type="catalytic activity">
    <reaction evidence="14">
        <text>O-phospho-L-threonyl-[protein] + H2O = L-threonyl-[protein] + phosphate</text>
        <dbReference type="Rhea" id="RHEA:47004"/>
        <dbReference type="Rhea" id="RHEA-COMP:11060"/>
        <dbReference type="Rhea" id="RHEA-COMP:11605"/>
        <dbReference type="ChEBI" id="CHEBI:15377"/>
        <dbReference type="ChEBI" id="CHEBI:30013"/>
        <dbReference type="ChEBI" id="CHEBI:43474"/>
        <dbReference type="ChEBI" id="CHEBI:61977"/>
        <dbReference type="EC" id="3.1.3.16"/>
    </reaction>
</comment>
<dbReference type="CDD" id="cd07067">
    <property type="entry name" value="HP_PGM_like"/>
    <property type="match status" value="1"/>
</dbReference>
<comment type="catalytic activity">
    <reaction evidence="13">
        <text>O-phospho-L-seryl-[protein] + H2O = L-seryl-[protein] + phosphate</text>
        <dbReference type="Rhea" id="RHEA:20629"/>
        <dbReference type="Rhea" id="RHEA-COMP:9863"/>
        <dbReference type="Rhea" id="RHEA-COMP:11604"/>
        <dbReference type="ChEBI" id="CHEBI:15377"/>
        <dbReference type="ChEBI" id="CHEBI:29999"/>
        <dbReference type="ChEBI" id="CHEBI:43474"/>
        <dbReference type="ChEBI" id="CHEBI:83421"/>
        <dbReference type="EC" id="3.1.3.16"/>
    </reaction>
</comment>
<gene>
    <name evidence="16" type="ORF">QYM36_009148</name>
</gene>
<keyword evidence="7" id="KW-0472">Membrane</keyword>
<evidence type="ECO:0000256" key="10">
    <source>
        <dbReference type="ARBA" id="ARBA00039765"/>
    </source>
</evidence>
<comment type="similarity">
    <text evidence="2">Belongs to the phosphoglycerate mutase family. BPG-dependent PGAM subfamily.</text>
</comment>
<name>A0AA88HQT2_ARTSF</name>
<dbReference type="GO" id="GO:0005741">
    <property type="term" value="C:mitochondrial outer membrane"/>
    <property type="evidence" value="ECO:0007669"/>
    <property type="project" value="UniProtKB-SubCell"/>
</dbReference>
<evidence type="ECO:0000256" key="9">
    <source>
        <dbReference type="ARBA" id="ARBA00038605"/>
    </source>
</evidence>
<evidence type="ECO:0000256" key="15">
    <source>
        <dbReference type="PIRSR" id="PIRSR613078-2"/>
    </source>
</evidence>
<dbReference type="EMBL" id="JAVRJZ010000013">
    <property type="protein sequence ID" value="KAK2714844.1"/>
    <property type="molecule type" value="Genomic_DNA"/>
</dbReference>
<dbReference type="PANTHER" id="PTHR20935:SF0">
    <property type="entry name" value="SERINE_THREONINE-PROTEIN PHOSPHATASE PGAM5, MITOCHONDRIAL"/>
    <property type="match status" value="1"/>
</dbReference>
<organism evidence="16 17">
    <name type="scientific">Artemia franciscana</name>
    <name type="common">Brine shrimp</name>
    <name type="synonym">Artemia sanfranciscana</name>
    <dbReference type="NCBI Taxonomy" id="6661"/>
    <lineage>
        <taxon>Eukaryota</taxon>
        <taxon>Metazoa</taxon>
        <taxon>Ecdysozoa</taxon>
        <taxon>Arthropoda</taxon>
        <taxon>Crustacea</taxon>
        <taxon>Branchiopoda</taxon>
        <taxon>Anostraca</taxon>
        <taxon>Artemiidae</taxon>
        <taxon>Artemia</taxon>
    </lineage>
</organism>
<dbReference type="InterPro" id="IPR013078">
    <property type="entry name" value="His_Pase_superF_clade-1"/>
</dbReference>
<reference evidence="16" key="1">
    <citation type="submission" date="2023-07" db="EMBL/GenBank/DDBJ databases">
        <title>Chromosome-level genome assembly of Artemia franciscana.</title>
        <authorList>
            <person name="Jo E."/>
        </authorList>
    </citation>
    <scope>NUCLEOTIDE SEQUENCE</scope>
    <source>
        <tissue evidence="16">Whole body</tissue>
    </source>
</reference>
<dbReference type="GO" id="GO:0090141">
    <property type="term" value="P:positive regulation of mitochondrial fission"/>
    <property type="evidence" value="ECO:0007669"/>
    <property type="project" value="TreeGrafter"/>
</dbReference>
<dbReference type="Gene3D" id="3.40.50.1240">
    <property type="entry name" value="Phosphoglycerate mutase-like"/>
    <property type="match status" value="1"/>
</dbReference>
<dbReference type="PANTHER" id="PTHR20935">
    <property type="entry name" value="PHOSPHOGLYCERATE MUTASE-RELATED"/>
    <property type="match status" value="1"/>
</dbReference>
<keyword evidence="4" id="KW-1000">Mitochondrion outer membrane</keyword>